<protein>
    <submittedName>
        <fullName evidence="4">Peptidase_M13_N domain-containing protein</fullName>
    </submittedName>
</protein>
<dbReference type="Proteomes" id="UP000267096">
    <property type="component" value="Unassembled WGS sequence"/>
</dbReference>
<proteinExistence type="predicted"/>
<dbReference type="GO" id="GO:0006508">
    <property type="term" value="P:proteolysis"/>
    <property type="evidence" value="ECO:0007669"/>
    <property type="project" value="InterPro"/>
</dbReference>
<dbReference type="AlphaFoldDB" id="A0A0M3JK97"/>
<accession>A0A0M3JK97</accession>
<dbReference type="Gene3D" id="1.10.1380.10">
    <property type="entry name" value="Neutral endopeptidase , domain2"/>
    <property type="match status" value="1"/>
</dbReference>
<keyword evidence="3" id="KW-1185">Reference proteome</keyword>
<name>A0A0M3JK97_ANISI</name>
<organism evidence="4">
    <name type="scientific">Anisakis simplex</name>
    <name type="common">Herring worm</name>
    <dbReference type="NCBI Taxonomy" id="6269"/>
    <lineage>
        <taxon>Eukaryota</taxon>
        <taxon>Metazoa</taxon>
        <taxon>Ecdysozoa</taxon>
        <taxon>Nematoda</taxon>
        <taxon>Chromadorea</taxon>
        <taxon>Rhabditida</taxon>
        <taxon>Spirurina</taxon>
        <taxon>Ascaridomorpha</taxon>
        <taxon>Ascaridoidea</taxon>
        <taxon>Anisakidae</taxon>
        <taxon>Anisakis</taxon>
        <taxon>Anisakis simplex complex</taxon>
    </lineage>
</organism>
<evidence type="ECO:0000313" key="3">
    <source>
        <dbReference type="Proteomes" id="UP000267096"/>
    </source>
</evidence>
<dbReference type="Pfam" id="PF05649">
    <property type="entry name" value="Peptidase_M13_N"/>
    <property type="match status" value="1"/>
</dbReference>
<reference evidence="4" key="1">
    <citation type="submission" date="2017-02" db="UniProtKB">
        <authorList>
            <consortium name="WormBaseParasite"/>
        </authorList>
    </citation>
    <scope>IDENTIFICATION</scope>
</reference>
<dbReference type="SUPFAM" id="SSF55486">
    <property type="entry name" value="Metalloproteases ('zincins'), catalytic domain"/>
    <property type="match status" value="1"/>
</dbReference>
<gene>
    <name evidence="2" type="ORF">ASIM_LOCUS7829</name>
</gene>
<evidence type="ECO:0000259" key="1">
    <source>
        <dbReference type="Pfam" id="PF05649"/>
    </source>
</evidence>
<dbReference type="InterPro" id="IPR008753">
    <property type="entry name" value="Peptidase_M13_N"/>
</dbReference>
<dbReference type="InterPro" id="IPR042089">
    <property type="entry name" value="Peptidase_M13_dom_2"/>
</dbReference>
<sequence length="110" mass="12793">MARDYYVRPQFLDYLNNYLKDLIDTTKQFKADIKSTVPDEDIVKEATEATRLELQLAIASVPRALLRNYEQQYNPYKVKQLKEAYPSIGWDAYFAALLEGVGLLCHSCFY</sequence>
<dbReference type="EMBL" id="UYRR01019840">
    <property type="protein sequence ID" value="VDK30156.1"/>
    <property type="molecule type" value="Genomic_DNA"/>
</dbReference>
<reference evidence="2 3" key="2">
    <citation type="submission" date="2018-11" db="EMBL/GenBank/DDBJ databases">
        <authorList>
            <consortium name="Pathogen Informatics"/>
        </authorList>
    </citation>
    <scope>NUCLEOTIDE SEQUENCE [LARGE SCALE GENOMIC DNA]</scope>
</reference>
<evidence type="ECO:0000313" key="2">
    <source>
        <dbReference type="EMBL" id="VDK30156.1"/>
    </source>
</evidence>
<feature type="domain" description="Peptidase M13 N-terminal" evidence="1">
    <location>
        <begin position="3"/>
        <end position="99"/>
    </location>
</feature>
<evidence type="ECO:0000313" key="4">
    <source>
        <dbReference type="WBParaSite" id="ASIM_0000807001-mRNA-1"/>
    </source>
</evidence>
<dbReference type="WBParaSite" id="ASIM_0000807001-mRNA-1">
    <property type="protein sequence ID" value="ASIM_0000807001-mRNA-1"/>
    <property type="gene ID" value="ASIM_0000807001"/>
</dbReference>
<dbReference type="OrthoDB" id="5845567at2759"/>